<dbReference type="PIRSF" id="PIRSF000137">
    <property type="entry name" value="Alcohol_oxidase"/>
    <property type="match status" value="1"/>
</dbReference>
<evidence type="ECO:0000256" key="4">
    <source>
        <dbReference type="ARBA" id="ARBA00022827"/>
    </source>
</evidence>
<dbReference type="PANTHER" id="PTHR11552">
    <property type="entry name" value="GLUCOSE-METHANOL-CHOLINE GMC OXIDOREDUCTASE"/>
    <property type="match status" value="1"/>
</dbReference>
<dbReference type="RefSeq" id="WP_242331238.1">
    <property type="nucleotide sequence ID" value="NZ_CP071872.1"/>
</dbReference>
<dbReference type="SUPFAM" id="SSF54373">
    <property type="entry name" value="FAD-linked reductases, C-terminal domain"/>
    <property type="match status" value="1"/>
</dbReference>
<dbReference type="Pfam" id="PF05199">
    <property type="entry name" value="GMC_oxred_C"/>
    <property type="match status" value="1"/>
</dbReference>
<evidence type="ECO:0000259" key="6">
    <source>
        <dbReference type="PROSITE" id="PS00623"/>
    </source>
</evidence>
<dbReference type="InterPro" id="IPR000172">
    <property type="entry name" value="GMC_OxRdtase_N"/>
</dbReference>
<evidence type="ECO:0000256" key="2">
    <source>
        <dbReference type="ARBA" id="ARBA00010790"/>
    </source>
</evidence>
<evidence type="ECO:0000313" key="7">
    <source>
        <dbReference type="EMBL" id="UNM12627.1"/>
    </source>
</evidence>
<dbReference type="InterPro" id="IPR007867">
    <property type="entry name" value="GMC_OxRtase_C"/>
</dbReference>
<gene>
    <name evidence="7" type="ORF">J4032_14825</name>
</gene>
<feature type="domain" description="Glucose-methanol-choline oxidoreductase N-terminal" evidence="6">
    <location>
        <begin position="83"/>
        <end position="106"/>
    </location>
</feature>
<proteinExistence type="inferred from homology"/>
<keyword evidence="4 5" id="KW-0274">FAD</keyword>
<dbReference type="SUPFAM" id="SSF51905">
    <property type="entry name" value="FAD/NAD(P)-binding domain"/>
    <property type="match status" value="1"/>
</dbReference>
<dbReference type="Gene3D" id="3.50.50.60">
    <property type="entry name" value="FAD/NAD(P)-binding domain"/>
    <property type="match status" value="1"/>
</dbReference>
<dbReference type="Proteomes" id="UP000828924">
    <property type="component" value="Chromosome"/>
</dbReference>
<keyword evidence="8" id="KW-1185">Reference proteome</keyword>
<accession>A0ABY3WPD2</accession>
<evidence type="ECO:0000313" key="8">
    <source>
        <dbReference type="Proteomes" id="UP000828924"/>
    </source>
</evidence>
<comment type="cofactor">
    <cofactor evidence="1">
        <name>FAD</name>
        <dbReference type="ChEBI" id="CHEBI:57692"/>
    </cofactor>
</comment>
<dbReference type="InterPro" id="IPR036188">
    <property type="entry name" value="FAD/NAD-bd_sf"/>
</dbReference>
<keyword evidence="3 5" id="KW-0285">Flavoprotein</keyword>
<reference evidence="7 8" key="1">
    <citation type="submission" date="2021-03" db="EMBL/GenBank/DDBJ databases">
        <title>Complete genome of Streptomyces formicae strain 1H-GS9 (DSM 100524).</title>
        <authorList>
            <person name="Atanasov K.E."/>
            <person name="Altabella T."/>
            <person name="Ferrer A."/>
        </authorList>
    </citation>
    <scope>NUCLEOTIDE SEQUENCE [LARGE SCALE GENOMIC DNA]</scope>
    <source>
        <strain evidence="7 8">1H-GS9</strain>
    </source>
</reference>
<name>A0ABY3WPD2_9ACTN</name>
<sequence length="520" mass="53515">MQVITESYDFVVVGGGTAGSVIAARLSENGNARVLLLEAGSAESSHTMAAPPAWPALLETAANWGDITVPQSATGTSVSLARGRVLGGGSSINAMTFARGHRSSYDAWAADGADGWGFDDLLPYFKRSENAPARDPALRGVGGPLTVAPARPPHPVVAALLRAATEIGYRRASDVSGGLEEGFGWTDLNIVDGRRQSAADAYLAPALHRPNLTVVTGALVHRLQVRNGRCVGVEYSTGNGSGAAGNGAGAGSGTVSVGCSGEVVLTAGTIGSAQLLMLSGIGPQAHLREAGVEVVLDLPGVGANLHDHSIAYVVYRSARPVPAGASNHGEAIGLVRSRLGVPQPDLQVLLVDAPGHMPSADVPEQGQGYTIGVSPMRPRSRGTVRLASAEPSALPVVDPNYFGDERDLTTMVAGLRLARQIGQARAVADWRGGEVQPGRDVDSDAGLRAYVRRTAASYLHPVGTCRIGDDALAVVDADLRVRGVGGLRVADASVLPSIPSANIIATVYAVAERAADMLRS</sequence>
<dbReference type="Gene3D" id="3.30.560.10">
    <property type="entry name" value="Glucose Oxidase, domain 3"/>
    <property type="match status" value="1"/>
</dbReference>
<dbReference type="PROSITE" id="PS00623">
    <property type="entry name" value="GMC_OXRED_1"/>
    <property type="match status" value="1"/>
</dbReference>
<dbReference type="PANTHER" id="PTHR11552:SF147">
    <property type="entry name" value="CHOLINE DEHYDROGENASE, MITOCHONDRIAL"/>
    <property type="match status" value="1"/>
</dbReference>
<dbReference type="InterPro" id="IPR012132">
    <property type="entry name" value="GMC_OxRdtase"/>
</dbReference>
<protein>
    <submittedName>
        <fullName evidence="7">GMC family oxidoreductase N-terminal domain-containing protein</fullName>
    </submittedName>
</protein>
<evidence type="ECO:0000256" key="5">
    <source>
        <dbReference type="RuleBase" id="RU003968"/>
    </source>
</evidence>
<evidence type="ECO:0000256" key="3">
    <source>
        <dbReference type="ARBA" id="ARBA00022630"/>
    </source>
</evidence>
<dbReference type="EMBL" id="CP071872">
    <property type="protein sequence ID" value="UNM12627.1"/>
    <property type="molecule type" value="Genomic_DNA"/>
</dbReference>
<evidence type="ECO:0000256" key="1">
    <source>
        <dbReference type="ARBA" id="ARBA00001974"/>
    </source>
</evidence>
<dbReference type="Pfam" id="PF00732">
    <property type="entry name" value="GMC_oxred_N"/>
    <property type="match status" value="1"/>
</dbReference>
<organism evidence="7 8">
    <name type="scientific">Streptomyces formicae</name>
    <dbReference type="NCBI Taxonomy" id="1616117"/>
    <lineage>
        <taxon>Bacteria</taxon>
        <taxon>Bacillati</taxon>
        <taxon>Actinomycetota</taxon>
        <taxon>Actinomycetes</taxon>
        <taxon>Kitasatosporales</taxon>
        <taxon>Streptomycetaceae</taxon>
        <taxon>Streptomyces</taxon>
    </lineage>
</organism>
<comment type="similarity">
    <text evidence="2 5">Belongs to the GMC oxidoreductase family.</text>
</comment>